<accession>A0A7Y1FD93</accession>
<evidence type="ECO:0000313" key="2">
    <source>
        <dbReference type="Proteomes" id="UP000537729"/>
    </source>
</evidence>
<proteinExistence type="predicted"/>
<dbReference type="AlphaFoldDB" id="A0A7Y1FD93"/>
<organism evidence="1 2">
    <name type="scientific">Pseudomonas veronii</name>
    <dbReference type="NCBI Taxonomy" id="76761"/>
    <lineage>
        <taxon>Bacteria</taxon>
        <taxon>Pseudomonadati</taxon>
        <taxon>Pseudomonadota</taxon>
        <taxon>Gammaproteobacteria</taxon>
        <taxon>Pseudomonadales</taxon>
        <taxon>Pseudomonadaceae</taxon>
        <taxon>Pseudomonas</taxon>
    </lineage>
</organism>
<dbReference type="EMBL" id="JAAQWG010000104">
    <property type="protein sequence ID" value="NMY13539.1"/>
    <property type="molecule type" value="Genomic_DNA"/>
</dbReference>
<sequence>MTDSEREQERLYVAALLASFVSFLRCGPASALETDWSAITQGRPVVDCRVSDLRLNATTARPVLRLVK</sequence>
<name>A0A7Y1FD93_PSEVE</name>
<dbReference type="Proteomes" id="UP000537729">
    <property type="component" value="Unassembled WGS sequence"/>
</dbReference>
<evidence type="ECO:0000313" key="1">
    <source>
        <dbReference type="EMBL" id="NMY13539.1"/>
    </source>
</evidence>
<reference evidence="1 2" key="1">
    <citation type="journal article" date="2020" name="Front. Microbiol.">
        <title>Genetic Organization of the aprX-lipA2 Operon Affects the Proteolytic Potential of Pseudomonas Species in Milk.</title>
        <authorList>
            <person name="Maier C."/>
            <person name="Huptas C."/>
            <person name="von Neubeck M."/>
            <person name="Scherer S."/>
            <person name="Wenning M."/>
            <person name="Lucking G."/>
        </authorList>
    </citation>
    <scope>NUCLEOTIDE SEQUENCE [LARGE SCALE GENOMIC DNA]</scope>
    <source>
        <strain evidence="1 2">DSM 16272</strain>
    </source>
</reference>
<comment type="caution">
    <text evidence="1">The sequence shown here is derived from an EMBL/GenBank/DDBJ whole genome shotgun (WGS) entry which is preliminary data.</text>
</comment>
<dbReference type="RefSeq" id="WP_169886635.1">
    <property type="nucleotide sequence ID" value="NZ_JAAQWG010000104.1"/>
</dbReference>
<gene>
    <name evidence="1" type="ORF">HBO38_35025</name>
</gene>
<protein>
    <submittedName>
        <fullName evidence="1">Uncharacterized protein</fullName>
    </submittedName>
</protein>